<name>A0A1T4ULB1_9GAMM</name>
<reference evidence="1 2" key="1">
    <citation type="submission" date="2017-02" db="EMBL/GenBank/DDBJ databases">
        <authorList>
            <person name="Peterson S.W."/>
        </authorList>
    </citation>
    <scope>NUCLEOTIDE SEQUENCE [LARGE SCALE GENOMIC DNA]</scope>
    <source>
        <strain evidence="1 2">CECT 9189</strain>
    </source>
</reference>
<evidence type="ECO:0000313" key="1">
    <source>
        <dbReference type="EMBL" id="SKA53443.1"/>
    </source>
</evidence>
<dbReference type="Proteomes" id="UP000191116">
    <property type="component" value="Unassembled WGS sequence"/>
</dbReference>
<evidence type="ECO:0000313" key="2">
    <source>
        <dbReference type="Proteomes" id="UP000191116"/>
    </source>
</evidence>
<gene>
    <name evidence="1" type="ORF">CZ814_03414</name>
</gene>
<proteinExistence type="predicted"/>
<accession>A0A1T4ULB1</accession>
<sequence length="80" mass="9372">MASLVGCLLLPHHQLKCRLAIARFKVKSIERTIRYCVSHGLNNNLQFLLDHLDRYCTEFEVVYALVSEKNQYKSNDNKNF</sequence>
<dbReference type="AlphaFoldDB" id="A0A1T4ULB1"/>
<organism evidence="1 2">
    <name type="scientific">Photobacterium toruni</name>
    <dbReference type="NCBI Taxonomy" id="1935446"/>
    <lineage>
        <taxon>Bacteria</taxon>
        <taxon>Pseudomonadati</taxon>
        <taxon>Pseudomonadota</taxon>
        <taxon>Gammaproteobacteria</taxon>
        <taxon>Vibrionales</taxon>
        <taxon>Vibrionaceae</taxon>
        <taxon>Photobacterium</taxon>
    </lineage>
</organism>
<protein>
    <submittedName>
        <fullName evidence="1">Uncharacterized protein</fullName>
    </submittedName>
</protein>
<dbReference type="EMBL" id="FUWP01000026">
    <property type="protein sequence ID" value="SKA53443.1"/>
    <property type="molecule type" value="Genomic_DNA"/>
</dbReference>